<proteinExistence type="predicted"/>
<reference evidence="1 2" key="1">
    <citation type="journal article" date="2017" name="Nat. Commun.">
        <title>Genome assembly with in vitro proximity ligation data and whole-genome triplication in lettuce.</title>
        <authorList>
            <person name="Reyes-Chin-Wo S."/>
            <person name="Wang Z."/>
            <person name="Yang X."/>
            <person name="Kozik A."/>
            <person name="Arikit S."/>
            <person name="Song C."/>
            <person name="Xia L."/>
            <person name="Froenicke L."/>
            <person name="Lavelle D.O."/>
            <person name="Truco M.J."/>
            <person name="Xia R."/>
            <person name="Zhu S."/>
            <person name="Xu C."/>
            <person name="Xu H."/>
            <person name="Xu X."/>
            <person name="Cox K."/>
            <person name="Korf I."/>
            <person name="Meyers B.C."/>
            <person name="Michelmore R.W."/>
        </authorList>
    </citation>
    <scope>NUCLEOTIDE SEQUENCE [LARGE SCALE GENOMIC DNA]</scope>
    <source>
        <strain evidence="2">cv. Salinas</strain>
        <tissue evidence="1">Seedlings</tissue>
    </source>
</reference>
<protein>
    <submittedName>
        <fullName evidence="1">Uncharacterized protein</fullName>
    </submittedName>
</protein>
<keyword evidence="2" id="KW-1185">Reference proteome</keyword>
<dbReference type="Proteomes" id="UP000235145">
    <property type="component" value="Unassembled WGS sequence"/>
</dbReference>
<accession>A0A9R1UEJ9</accession>
<comment type="caution">
    <text evidence="1">The sequence shown here is derived from an EMBL/GenBank/DDBJ whole genome shotgun (WGS) entry which is preliminary data.</text>
</comment>
<name>A0A9R1UEJ9_LACSA</name>
<dbReference type="EMBL" id="NBSK02000009">
    <property type="protein sequence ID" value="KAJ0185671.1"/>
    <property type="molecule type" value="Genomic_DNA"/>
</dbReference>
<dbReference type="AlphaFoldDB" id="A0A9R1UEJ9"/>
<organism evidence="1 2">
    <name type="scientific">Lactuca sativa</name>
    <name type="common">Garden lettuce</name>
    <dbReference type="NCBI Taxonomy" id="4236"/>
    <lineage>
        <taxon>Eukaryota</taxon>
        <taxon>Viridiplantae</taxon>
        <taxon>Streptophyta</taxon>
        <taxon>Embryophyta</taxon>
        <taxon>Tracheophyta</taxon>
        <taxon>Spermatophyta</taxon>
        <taxon>Magnoliopsida</taxon>
        <taxon>eudicotyledons</taxon>
        <taxon>Gunneridae</taxon>
        <taxon>Pentapetalae</taxon>
        <taxon>asterids</taxon>
        <taxon>campanulids</taxon>
        <taxon>Asterales</taxon>
        <taxon>Asteraceae</taxon>
        <taxon>Cichorioideae</taxon>
        <taxon>Cichorieae</taxon>
        <taxon>Lactucinae</taxon>
        <taxon>Lactuca</taxon>
    </lineage>
</organism>
<evidence type="ECO:0000313" key="1">
    <source>
        <dbReference type="EMBL" id="KAJ0185671.1"/>
    </source>
</evidence>
<sequence>MATSSLRFAFSPLIHSQNSSRLLFSIPNYQTKSIRILGFSTSSPLPDTTLETLAPPPPPSHSVNNLNPYKWEPYRKKKVVMRVGYVGTDYRGNNIQFTFTLDFDFPVSVSLLSLDSIARFFNGGLQMQKDDSISSKYSS</sequence>
<evidence type="ECO:0000313" key="2">
    <source>
        <dbReference type="Proteomes" id="UP000235145"/>
    </source>
</evidence>
<gene>
    <name evidence="1" type="ORF">LSAT_V11C900462240</name>
</gene>